<dbReference type="RefSeq" id="WP_181319097.1">
    <property type="nucleotide sequence ID" value="NZ_PYOJ01000063.1"/>
</dbReference>
<accession>A0A2T3M453</accession>
<feature type="non-terminal residue" evidence="1">
    <location>
        <position position="1153"/>
    </location>
</feature>
<gene>
    <name evidence="1" type="ORF">CTM89_21060</name>
</gene>
<feature type="non-terminal residue" evidence="1">
    <location>
        <position position="1"/>
    </location>
</feature>
<comment type="caution">
    <text evidence="1">The sequence shown here is derived from an EMBL/GenBank/DDBJ whole genome shotgun (WGS) entry which is preliminary data.</text>
</comment>
<dbReference type="AlphaFoldDB" id="A0A2T3M453"/>
<evidence type="ECO:0000313" key="1">
    <source>
        <dbReference type="EMBL" id="PSV86230.1"/>
    </source>
</evidence>
<evidence type="ECO:0000313" key="2">
    <source>
        <dbReference type="Proteomes" id="UP000240410"/>
    </source>
</evidence>
<proteinExistence type="predicted"/>
<name>A0A2T3M453_PHOLE</name>
<dbReference type="Proteomes" id="UP000240410">
    <property type="component" value="Unassembled WGS sequence"/>
</dbReference>
<protein>
    <submittedName>
        <fullName evidence="1">Uncharacterized protein</fullName>
    </submittedName>
</protein>
<organism evidence="1 2">
    <name type="scientific">Photobacterium leiognathi</name>
    <dbReference type="NCBI Taxonomy" id="553611"/>
    <lineage>
        <taxon>Bacteria</taxon>
        <taxon>Pseudomonadati</taxon>
        <taxon>Pseudomonadota</taxon>
        <taxon>Gammaproteobacteria</taxon>
        <taxon>Vibrionales</taxon>
        <taxon>Vibrionaceae</taxon>
        <taxon>Photobacterium</taxon>
    </lineage>
</organism>
<dbReference type="EMBL" id="PYOJ01000063">
    <property type="protein sequence ID" value="PSV86230.1"/>
    <property type="molecule type" value="Genomic_DNA"/>
</dbReference>
<reference evidence="1 2" key="1">
    <citation type="submission" date="2018-03" db="EMBL/GenBank/DDBJ databases">
        <title>Whole genome sequencing of Histamine producing bacteria.</title>
        <authorList>
            <person name="Butler K."/>
        </authorList>
    </citation>
    <scope>NUCLEOTIDE SEQUENCE [LARGE SCALE GENOMIC DNA]</scope>
    <source>
        <strain evidence="1 2">ATCC 33979</strain>
    </source>
</reference>
<sequence>ADNTQPEPSVSDYSDLGIAGVDSDNLAQINQQVDEQSLITISGIRDVVNSVNVIRAYASDNSQTAPQITDYAIAGVSGVDADNLADINAQVNEQTLLTIDEMRTLTNSLNVIRTYAQDNTAQAPTDVDYVNAGIAAVDLFNLADINQQVDEQSLLAVEDIRTLVASLTTIRAYAADNTQAAPELSDYQIVGVSAVDTNNLAEMNQQVDEQSLITVNNMRTVVASLNVIRAYAADNTQTAPELSDFVNTGITNVTADNIADINQQIDEQSLDTVDAIRTLTTSINVIRSFAADNTQPAPELSDYLTAGITDVSAANLADINQQVDEQSLNVVDDIRTLATSLNIIRVYAADNSQPAPDENDYSIAGITGVDTQNLAEINQQVDEQSLDVVNDIRTMTESINIIRAFAIDNTQPAPDENDYAIAGVSGVDTANLNEVNQQVDEQSLIAVDSIQTMQDSLNMIRVYAQDSSQQAPGVTDYQIAGVQDVTEENLSDINQQVNEQSLLSVNAMRDLTVSLNTIRAFAVDRTLTSPSVDDYQLAGITAVNDGNLADINQLVDEQSLNVVDDIRTMAASLNIIRAFAADNSELEPTIDDYALTGISGVDELNLAEINQQVDEQSLNVVNDIRTMTASLNRIRAFAQDDSQPVPDESDYAIAGVSGVDPDNLSEINQEVAAQSLITVNAMRTLTQSMNVIRDFADGNSQQAPTAEDYRTIGIVDITEESLAEINQQVEEQTLQTINGIQMVLNSLNTIRAYALDNTLDAPTPGDYRIAGVQAVTEANLADINQQVNEQSLLSVNAMRTLTDSVNVIRAFATDNNEQAPQATDYANAGISGVDLFNLADINQQVDEQSLQSVNDIRTLIGGINTIRAYASDNTQAEPTPEDYALAGISGVDALNLAEINQQVDEQSLNVVNDIRTLTQSVNLIRAFAEDDSQPAPNENNYVIAGINDVDLANLNEINQEVAAQSLITVDDIRSLTQSMNVIRNYAVDNTQDKPTVLDYLTIGITAITEENLAEINQQVDEQNLQSVNGVHTVLDSLNTIRSYAVDNNQSIPEVNDYQVAGVSGVTDENLADINQQIDEQSLTTVNDIRTLTGSINTIREYAEGNSLDAPTVVDYQVAGIAAVSDENLADINQQVGIDEQSLTTVNEIRTLTG</sequence>